<dbReference type="SUPFAM" id="SSF88659">
    <property type="entry name" value="Sigma3 and sigma4 domains of RNA polymerase sigma factors"/>
    <property type="match status" value="1"/>
</dbReference>
<dbReference type="AlphaFoldDB" id="A0A7X9ILA7"/>
<dbReference type="GO" id="GO:0006352">
    <property type="term" value="P:DNA-templated transcription initiation"/>
    <property type="evidence" value="ECO:0007669"/>
    <property type="project" value="InterPro"/>
</dbReference>
<dbReference type="GO" id="GO:0003677">
    <property type="term" value="F:DNA binding"/>
    <property type="evidence" value="ECO:0007669"/>
    <property type="project" value="UniProtKB-KW"/>
</dbReference>
<evidence type="ECO:0000256" key="1">
    <source>
        <dbReference type="ARBA" id="ARBA00010641"/>
    </source>
</evidence>
<dbReference type="NCBIfam" id="TIGR02937">
    <property type="entry name" value="sigma70-ECF"/>
    <property type="match status" value="1"/>
</dbReference>
<accession>A0A7X9ILA7</accession>
<dbReference type="PANTHER" id="PTHR43133:SF8">
    <property type="entry name" value="RNA POLYMERASE SIGMA FACTOR HI_1459-RELATED"/>
    <property type="match status" value="1"/>
</dbReference>
<dbReference type="InterPro" id="IPR014284">
    <property type="entry name" value="RNA_pol_sigma-70_dom"/>
</dbReference>
<keyword evidence="5" id="KW-0804">Transcription</keyword>
<dbReference type="Pfam" id="PF08281">
    <property type="entry name" value="Sigma70_r4_2"/>
    <property type="match status" value="1"/>
</dbReference>
<dbReference type="InterPro" id="IPR013324">
    <property type="entry name" value="RNA_pol_sigma_r3/r4-like"/>
</dbReference>
<comment type="similarity">
    <text evidence="1">Belongs to the sigma-70 factor family. ECF subfamily.</text>
</comment>
<feature type="domain" description="RNA polymerase sigma factor 70 region 4 type 2" evidence="6">
    <location>
        <begin position="70"/>
        <end position="121"/>
    </location>
</feature>
<protein>
    <submittedName>
        <fullName evidence="7">Sigma-70 family RNA polymerase sigma factor</fullName>
    </submittedName>
</protein>
<evidence type="ECO:0000256" key="4">
    <source>
        <dbReference type="ARBA" id="ARBA00023125"/>
    </source>
</evidence>
<dbReference type="Gene3D" id="1.10.1740.10">
    <property type="match status" value="1"/>
</dbReference>
<keyword evidence="4" id="KW-0238">DNA-binding</keyword>
<proteinExistence type="inferred from homology"/>
<reference evidence="7 8" key="1">
    <citation type="journal article" date="2020" name="Biotechnol. Biofuels">
        <title>New insights from the biogas microbiome by comprehensive genome-resolved metagenomics of nearly 1600 species originating from multiple anaerobic digesters.</title>
        <authorList>
            <person name="Campanaro S."/>
            <person name="Treu L."/>
            <person name="Rodriguez-R L.M."/>
            <person name="Kovalovszki A."/>
            <person name="Ziels R.M."/>
            <person name="Maus I."/>
            <person name="Zhu X."/>
            <person name="Kougias P.G."/>
            <person name="Basile A."/>
            <person name="Luo G."/>
            <person name="Schluter A."/>
            <person name="Konstantinidis K.T."/>
            <person name="Angelidaki I."/>
        </authorList>
    </citation>
    <scope>NUCLEOTIDE SEQUENCE [LARGE SCALE GENOMIC DNA]</scope>
    <source>
        <strain evidence="7">AS27yjCOA_65</strain>
    </source>
</reference>
<evidence type="ECO:0000256" key="2">
    <source>
        <dbReference type="ARBA" id="ARBA00023015"/>
    </source>
</evidence>
<gene>
    <name evidence="7" type="ORF">GYA55_06510</name>
</gene>
<dbReference type="InterPro" id="IPR013325">
    <property type="entry name" value="RNA_pol_sigma_r2"/>
</dbReference>
<dbReference type="InterPro" id="IPR036388">
    <property type="entry name" value="WH-like_DNA-bd_sf"/>
</dbReference>
<comment type="caution">
    <text evidence="7">The sequence shown here is derived from an EMBL/GenBank/DDBJ whole genome shotgun (WGS) entry which is preliminary data.</text>
</comment>
<dbReference type="Proteomes" id="UP000524246">
    <property type="component" value="Unassembled WGS sequence"/>
</dbReference>
<dbReference type="CDD" id="cd06171">
    <property type="entry name" value="Sigma70_r4"/>
    <property type="match status" value="1"/>
</dbReference>
<dbReference type="InterPro" id="IPR013249">
    <property type="entry name" value="RNA_pol_sigma70_r4_t2"/>
</dbReference>
<dbReference type="GO" id="GO:0016987">
    <property type="term" value="F:sigma factor activity"/>
    <property type="evidence" value="ECO:0007669"/>
    <property type="project" value="UniProtKB-KW"/>
</dbReference>
<dbReference type="SUPFAM" id="SSF88946">
    <property type="entry name" value="Sigma2 domain of RNA polymerase sigma factors"/>
    <property type="match status" value="1"/>
</dbReference>
<dbReference type="PANTHER" id="PTHR43133">
    <property type="entry name" value="RNA POLYMERASE ECF-TYPE SIGMA FACTO"/>
    <property type="match status" value="1"/>
</dbReference>
<organism evidence="7 8">
    <name type="scientific">SAR324 cluster bacterium</name>
    <dbReference type="NCBI Taxonomy" id="2024889"/>
    <lineage>
        <taxon>Bacteria</taxon>
        <taxon>Deltaproteobacteria</taxon>
        <taxon>SAR324 cluster</taxon>
    </lineage>
</organism>
<feature type="non-terminal residue" evidence="7">
    <location>
        <position position="1"/>
    </location>
</feature>
<sequence length="146" mass="17059">LKNFRQDSSILTWLYRIVYNLCIDEKRKLKRRGGVPDEYDEGIERNSMLSSMQNNDEPHEVLLRKERAKKLGRQLAKLSVDHRQVVMMREIDGLSYEEISSALRISKGTVMSRLHYARKKLQEALKEYAPAVSDGIREEKQKVVLP</sequence>
<dbReference type="Gene3D" id="1.10.10.10">
    <property type="entry name" value="Winged helix-like DNA-binding domain superfamily/Winged helix DNA-binding domain"/>
    <property type="match status" value="1"/>
</dbReference>
<dbReference type="EMBL" id="JAAZON010000282">
    <property type="protein sequence ID" value="NMC62805.1"/>
    <property type="molecule type" value="Genomic_DNA"/>
</dbReference>
<dbReference type="InterPro" id="IPR039425">
    <property type="entry name" value="RNA_pol_sigma-70-like"/>
</dbReference>
<evidence type="ECO:0000313" key="8">
    <source>
        <dbReference type="Proteomes" id="UP000524246"/>
    </source>
</evidence>
<evidence type="ECO:0000259" key="6">
    <source>
        <dbReference type="Pfam" id="PF08281"/>
    </source>
</evidence>
<keyword evidence="3" id="KW-0731">Sigma factor</keyword>
<evidence type="ECO:0000256" key="5">
    <source>
        <dbReference type="ARBA" id="ARBA00023163"/>
    </source>
</evidence>
<evidence type="ECO:0000313" key="7">
    <source>
        <dbReference type="EMBL" id="NMC62805.1"/>
    </source>
</evidence>
<name>A0A7X9ILA7_9DELT</name>
<keyword evidence="2" id="KW-0805">Transcription regulation</keyword>
<evidence type="ECO:0000256" key="3">
    <source>
        <dbReference type="ARBA" id="ARBA00023082"/>
    </source>
</evidence>